<evidence type="ECO:0000313" key="1">
    <source>
        <dbReference type="EMBL" id="NYS24342.1"/>
    </source>
</evidence>
<keyword evidence="2" id="KW-1185">Reference proteome</keyword>
<dbReference type="SUPFAM" id="SSF49785">
    <property type="entry name" value="Galactose-binding domain-like"/>
    <property type="match status" value="1"/>
</dbReference>
<sequence>MTRPVFTPPTDGTEPDQAAFVAELQRVIDALYDHTEDRVDAHTHAKAQIDGLKPALRRAAASARTRPGVAPWAWTTEAAGAPDDVPGLDADDAISLQNVPGLGECAVVTNADRLVAPRDAVAVHPGRVYVAFFATRRLVNPVDIAGAGMRFALERLGADYAAQGSTVLEDRTLWVDDGIWRGAFTFSVGAPSLGTVDAQLASGTVHVRPFVRCYGLDSIEAVAQVQVLDVTEAALIDGAMDARALEQALADAKAAVNTANDARDLSLANSTALDTTSAQMQTALTAATAHLYLAEFGAVGDGTTDDRSAIQAAIDAANGLGGGRIIGSPGKHYAFAGRLQIKQGAILDLRNGAEFHGIGDDDGIDLMPGGEVYGYFEAHGNNANDPFFDVWRPKAPTRFSRPPRKTRIDVELRKRASHASSPGGVGLRIGDDGSAGAGAGNRGVSWCEFKAYVAGFDTGVKLEVDGTGYITSNEMDFTVYDTVYGFDVDNRASEEDTSRVVSANNIKLTTQTAGGNRARRAVRTSGAFSRNWLDVMVWDWGANQTDPEDNVQIEFGSGARGNLITGFIDGHHDDDIGLYEGTSATQPNFYWMQTNHMRVSAASVLPLHRQITGKADNHLQFATQFHDVTATGDSINLNNLFTPGLTGSVTDGTQTAVTIDLGANRTWMSLGVNFDNQDRPDKCKIEVSTDNSTWELVVKAGYNGAPCPRLVQQTGGFGFATGRYLRFTFENDSPKSFGVADIFGTSTSTDMLRAGGAYAWRSEAEIGRSVTVVPWGSGASNDDGFYVGGGGPALRRSGLHVNGEQVVSGRQAAPLPPGLDMASMQETLKAILDRLGPAGHGLLAAPNLGPNVVGTRTLGQPGGGAVEYDPGTGIYRILRENADGPYVAFEVEAGEEYRVIADQIGGQSARIYRSPVLSNANQIGATINGAVDQTIIPPNPIIYVSAWNNGAETFFKLPLIAKVLS</sequence>
<evidence type="ECO:0008006" key="3">
    <source>
        <dbReference type="Google" id="ProtNLM"/>
    </source>
</evidence>
<dbReference type="InterPro" id="IPR012334">
    <property type="entry name" value="Pectin_lyas_fold"/>
</dbReference>
<comment type="caution">
    <text evidence="1">The sequence shown here is derived from an EMBL/GenBank/DDBJ whole genome shotgun (WGS) entry which is preliminary data.</text>
</comment>
<organism evidence="1 2">
    <name type="scientific">Rhabdonatronobacter sediminivivens</name>
    <dbReference type="NCBI Taxonomy" id="2743469"/>
    <lineage>
        <taxon>Bacteria</taxon>
        <taxon>Pseudomonadati</taxon>
        <taxon>Pseudomonadota</taxon>
        <taxon>Alphaproteobacteria</taxon>
        <taxon>Rhodobacterales</taxon>
        <taxon>Paracoccaceae</taxon>
        <taxon>Rhabdonatronobacter</taxon>
    </lineage>
</organism>
<dbReference type="RefSeq" id="WP_179905045.1">
    <property type="nucleotide sequence ID" value="NZ_JACBXS010000007.1"/>
</dbReference>
<dbReference type="InterPro" id="IPR008979">
    <property type="entry name" value="Galactose-bd-like_sf"/>
</dbReference>
<dbReference type="AlphaFoldDB" id="A0A7Z0HY16"/>
<reference evidence="1 2" key="1">
    <citation type="journal article" date="2000" name="Arch. Microbiol.">
        <title>Rhodobaca bogoriensis gen. nov. and sp. nov., an alkaliphilic purple nonsulfur bacterium from African Rift Valley soda lakes.</title>
        <authorList>
            <person name="Milford A.D."/>
            <person name="Achenbach L.A."/>
            <person name="Jung D.O."/>
            <person name="Madigan M.T."/>
        </authorList>
    </citation>
    <scope>NUCLEOTIDE SEQUENCE [LARGE SCALE GENOMIC DNA]</scope>
    <source>
        <strain evidence="1 2">2376</strain>
    </source>
</reference>
<dbReference type="Gene3D" id="2.60.120.260">
    <property type="entry name" value="Galactose-binding domain-like"/>
    <property type="match status" value="1"/>
</dbReference>
<accession>A0A7Z0HY16</accession>
<dbReference type="Gene3D" id="2.160.20.10">
    <property type="entry name" value="Single-stranded right-handed beta-helix, Pectin lyase-like"/>
    <property type="match status" value="1"/>
</dbReference>
<evidence type="ECO:0000313" key="2">
    <source>
        <dbReference type="Proteomes" id="UP000529417"/>
    </source>
</evidence>
<dbReference type="SUPFAM" id="SSF51126">
    <property type="entry name" value="Pectin lyase-like"/>
    <property type="match status" value="1"/>
</dbReference>
<gene>
    <name evidence="1" type="ORF">HUK65_04990</name>
</gene>
<protein>
    <recommendedName>
        <fullName evidence="3">F5/8 type C domain-containing protein</fullName>
    </recommendedName>
</protein>
<dbReference type="EMBL" id="JACBXS010000007">
    <property type="protein sequence ID" value="NYS24342.1"/>
    <property type="molecule type" value="Genomic_DNA"/>
</dbReference>
<dbReference type="InterPro" id="IPR011050">
    <property type="entry name" value="Pectin_lyase_fold/virulence"/>
</dbReference>
<proteinExistence type="predicted"/>
<dbReference type="Proteomes" id="UP000529417">
    <property type="component" value="Unassembled WGS sequence"/>
</dbReference>
<name>A0A7Z0HY16_9RHOB</name>